<proteinExistence type="predicted"/>
<dbReference type="InterPro" id="IPR000884">
    <property type="entry name" value="TSP1_rpt"/>
</dbReference>
<dbReference type="SUPFAM" id="SSF82895">
    <property type="entry name" value="TSP-1 type 1 repeat"/>
    <property type="match status" value="1"/>
</dbReference>
<dbReference type="AlphaFoldDB" id="A0A4U5LNL0"/>
<evidence type="ECO:0000256" key="1">
    <source>
        <dbReference type="SAM" id="MobiDB-lite"/>
    </source>
</evidence>
<accession>A0A4U5LNL0</accession>
<feature type="chain" id="PRO_5020243771" evidence="2">
    <location>
        <begin position="22"/>
        <end position="307"/>
    </location>
</feature>
<protein>
    <submittedName>
        <fullName evidence="3">Uncharacterized protein</fullName>
    </submittedName>
</protein>
<feature type="signal peptide" evidence="2">
    <location>
        <begin position="1"/>
        <end position="21"/>
    </location>
</feature>
<dbReference type="PROSITE" id="PS50092">
    <property type="entry name" value="TSP1"/>
    <property type="match status" value="2"/>
</dbReference>
<sequence>MTYWLLSALAICLSYVQLTQSIGDGVVPCKRAKRYWPPYDNSGGAQITLPQTTKPPPLSTTIPPPAVTLPIVTQSPSCSPAGVLSPWGEWSECDEIKIHYRWRNRTCLPQPPGCIMGSIKPECSTNIGETDPCPEPSTTTVPPPPTEPPTTITVGCLEYGGLTEWEKWSECGDGDAESTRKRKCIHLPPGCVSIITPKCVGDREEKVDCPEPETEPPPTEDPCKGKTWEEWGPWDQCTHKCGACGKRQRIRICPAFDSKKPACGCTATMEFQKVVCNPEVCMHPANPCCDGYLINGNGPFFQCKARL</sequence>
<keyword evidence="4" id="KW-1185">Reference proteome</keyword>
<keyword evidence="2" id="KW-0732">Signal</keyword>
<dbReference type="InterPro" id="IPR036383">
    <property type="entry name" value="TSP1_rpt_sf"/>
</dbReference>
<feature type="region of interest" description="Disordered" evidence="1">
    <location>
        <begin position="130"/>
        <end position="150"/>
    </location>
</feature>
<dbReference type="PANTHER" id="PTHR31507:SF12">
    <property type="entry name" value="C6 DOMAIN-CONTAINING PROTEIN"/>
    <property type="match status" value="1"/>
</dbReference>
<name>A0A4U5LNL0_STECR</name>
<comment type="caution">
    <text evidence="3">The sequence shown here is derived from an EMBL/GenBank/DDBJ whole genome shotgun (WGS) entry which is preliminary data.</text>
</comment>
<reference evidence="3 4" key="2">
    <citation type="journal article" date="2019" name="G3 (Bethesda)">
        <title>Hybrid Assembly of the Genome of the Entomopathogenic Nematode Steinernema carpocapsae Identifies the X-Chromosome.</title>
        <authorList>
            <person name="Serra L."/>
            <person name="Macchietto M."/>
            <person name="Macias-Munoz A."/>
            <person name="McGill C.J."/>
            <person name="Rodriguez I.M."/>
            <person name="Rodriguez B."/>
            <person name="Murad R."/>
            <person name="Mortazavi A."/>
        </authorList>
    </citation>
    <scope>NUCLEOTIDE SEQUENCE [LARGE SCALE GENOMIC DNA]</scope>
    <source>
        <strain evidence="3 4">ALL</strain>
    </source>
</reference>
<gene>
    <name evidence="3" type="ORF">L596_030736</name>
</gene>
<evidence type="ECO:0000313" key="4">
    <source>
        <dbReference type="Proteomes" id="UP000298663"/>
    </source>
</evidence>
<dbReference type="PANTHER" id="PTHR31507">
    <property type="entry name" value="PROTEIN CBG15923"/>
    <property type="match status" value="1"/>
</dbReference>
<evidence type="ECO:0000313" key="3">
    <source>
        <dbReference type="EMBL" id="TKR57477.1"/>
    </source>
</evidence>
<dbReference type="EMBL" id="AZBU02000015">
    <property type="protein sequence ID" value="TKR57477.1"/>
    <property type="molecule type" value="Genomic_DNA"/>
</dbReference>
<reference evidence="3 4" key="1">
    <citation type="journal article" date="2015" name="Genome Biol.">
        <title>Comparative genomics of Steinernema reveals deeply conserved gene regulatory networks.</title>
        <authorList>
            <person name="Dillman A.R."/>
            <person name="Macchietto M."/>
            <person name="Porter C.F."/>
            <person name="Rogers A."/>
            <person name="Williams B."/>
            <person name="Antoshechkin I."/>
            <person name="Lee M.M."/>
            <person name="Goodwin Z."/>
            <person name="Lu X."/>
            <person name="Lewis E.E."/>
            <person name="Goodrich-Blair H."/>
            <person name="Stock S.P."/>
            <person name="Adams B.J."/>
            <person name="Sternberg P.W."/>
            <person name="Mortazavi A."/>
        </authorList>
    </citation>
    <scope>NUCLEOTIDE SEQUENCE [LARGE SCALE GENOMIC DNA]</scope>
    <source>
        <strain evidence="3 4">ALL</strain>
    </source>
</reference>
<organism evidence="3 4">
    <name type="scientific">Steinernema carpocapsae</name>
    <name type="common">Entomopathogenic nematode</name>
    <dbReference type="NCBI Taxonomy" id="34508"/>
    <lineage>
        <taxon>Eukaryota</taxon>
        <taxon>Metazoa</taxon>
        <taxon>Ecdysozoa</taxon>
        <taxon>Nematoda</taxon>
        <taxon>Chromadorea</taxon>
        <taxon>Rhabditida</taxon>
        <taxon>Tylenchina</taxon>
        <taxon>Panagrolaimomorpha</taxon>
        <taxon>Strongyloidoidea</taxon>
        <taxon>Steinernematidae</taxon>
        <taxon>Steinernema</taxon>
    </lineage>
</organism>
<evidence type="ECO:0000256" key="2">
    <source>
        <dbReference type="SAM" id="SignalP"/>
    </source>
</evidence>
<dbReference type="Proteomes" id="UP000298663">
    <property type="component" value="Unassembled WGS sequence"/>
</dbReference>
<dbReference type="SMART" id="SM00209">
    <property type="entry name" value="TSP1"/>
    <property type="match status" value="3"/>
</dbReference>